<dbReference type="EMBL" id="KZ305062">
    <property type="protein sequence ID" value="PIA32303.1"/>
    <property type="molecule type" value="Genomic_DNA"/>
</dbReference>
<dbReference type="InParanoid" id="A0A2G5CLY0"/>
<dbReference type="AlphaFoldDB" id="A0A2G5CLY0"/>
<name>A0A2G5CLY0_AQUCA</name>
<proteinExistence type="predicted"/>
<gene>
    <name evidence="1" type="ORF">AQUCO_04500125v1</name>
</gene>
<keyword evidence="2" id="KW-1185">Reference proteome</keyword>
<sequence length="98" mass="12170">MLRFFKKDDRKARHNQEEMQINLADFQITPGMSYVEKPVKLFKREERELRRRKIPFVQVLWTGRTEREATWERKEDVRRDYPVFFDKVRVNLEDEIPI</sequence>
<accession>A0A2G5CLY0</accession>
<evidence type="ECO:0000313" key="2">
    <source>
        <dbReference type="Proteomes" id="UP000230069"/>
    </source>
</evidence>
<dbReference type="STRING" id="218851.A0A2G5CLY0"/>
<evidence type="ECO:0000313" key="1">
    <source>
        <dbReference type="EMBL" id="PIA32303.1"/>
    </source>
</evidence>
<organism evidence="1 2">
    <name type="scientific">Aquilegia coerulea</name>
    <name type="common">Rocky mountain columbine</name>
    <dbReference type="NCBI Taxonomy" id="218851"/>
    <lineage>
        <taxon>Eukaryota</taxon>
        <taxon>Viridiplantae</taxon>
        <taxon>Streptophyta</taxon>
        <taxon>Embryophyta</taxon>
        <taxon>Tracheophyta</taxon>
        <taxon>Spermatophyta</taxon>
        <taxon>Magnoliopsida</taxon>
        <taxon>Ranunculales</taxon>
        <taxon>Ranunculaceae</taxon>
        <taxon>Thalictroideae</taxon>
        <taxon>Aquilegia</taxon>
    </lineage>
</organism>
<dbReference type="Proteomes" id="UP000230069">
    <property type="component" value="Unassembled WGS sequence"/>
</dbReference>
<reference evidence="1 2" key="1">
    <citation type="submission" date="2017-09" db="EMBL/GenBank/DDBJ databases">
        <title>WGS assembly of Aquilegia coerulea Goldsmith.</title>
        <authorList>
            <person name="Hodges S."/>
            <person name="Kramer E."/>
            <person name="Nordborg M."/>
            <person name="Tomkins J."/>
            <person name="Borevitz J."/>
            <person name="Derieg N."/>
            <person name="Yan J."/>
            <person name="Mihaltcheva S."/>
            <person name="Hayes R.D."/>
            <person name="Rokhsar D."/>
        </authorList>
    </citation>
    <scope>NUCLEOTIDE SEQUENCE [LARGE SCALE GENOMIC DNA]</scope>
    <source>
        <strain evidence="2">cv. Goldsmith</strain>
    </source>
</reference>
<dbReference type="OrthoDB" id="1939135at2759"/>
<evidence type="ECO:0008006" key="3">
    <source>
        <dbReference type="Google" id="ProtNLM"/>
    </source>
</evidence>
<protein>
    <recommendedName>
        <fullName evidence="3">Chromo domain-containing protein</fullName>
    </recommendedName>
</protein>